<protein>
    <submittedName>
        <fullName evidence="6">PBP2-family ligand-binding transcriptional regulator</fullName>
    </submittedName>
</protein>
<dbReference type="InterPro" id="IPR036388">
    <property type="entry name" value="WH-like_DNA-bd_sf"/>
</dbReference>
<accession>A0A0H3CB49</accession>
<dbReference type="PhylomeDB" id="A0A0H3CB49"/>
<evidence type="ECO:0000259" key="5">
    <source>
        <dbReference type="PROSITE" id="PS50931"/>
    </source>
</evidence>
<comment type="similarity">
    <text evidence="1">Belongs to the LysR transcriptional regulatory family.</text>
</comment>
<dbReference type="PANTHER" id="PTHR30537:SF26">
    <property type="entry name" value="GLYCINE CLEAVAGE SYSTEM TRANSCRIPTIONAL ACTIVATOR"/>
    <property type="match status" value="1"/>
</dbReference>
<dbReference type="InterPro" id="IPR036390">
    <property type="entry name" value="WH_DNA-bd_sf"/>
</dbReference>
<dbReference type="RefSeq" id="YP_002518020.1">
    <property type="nucleotide sequence ID" value="NC_011916.1"/>
</dbReference>
<keyword evidence="4" id="KW-0804">Transcription</keyword>
<dbReference type="SMR" id="A0A0H3CB49"/>
<dbReference type="EMBL" id="CP001340">
    <property type="protein sequence ID" value="ACL96112.1"/>
    <property type="molecule type" value="Genomic_DNA"/>
</dbReference>
<dbReference type="OrthoDB" id="9807765at2"/>
<dbReference type="AlphaFoldDB" id="A0A0H3CB49"/>
<dbReference type="GO" id="GO:0006351">
    <property type="term" value="P:DNA-templated transcription"/>
    <property type="evidence" value="ECO:0007669"/>
    <property type="project" value="TreeGrafter"/>
</dbReference>
<proteinExistence type="inferred from homology"/>
<evidence type="ECO:0000256" key="3">
    <source>
        <dbReference type="ARBA" id="ARBA00023125"/>
    </source>
</evidence>
<dbReference type="InterPro" id="IPR000847">
    <property type="entry name" value="LysR_HTH_N"/>
</dbReference>
<dbReference type="SUPFAM" id="SSF46785">
    <property type="entry name" value="Winged helix' DNA-binding domain"/>
    <property type="match status" value="1"/>
</dbReference>
<dbReference type="Gene3D" id="1.10.10.10">
    <property type="entry name" value="Winged helix-like DNA-binding domain superfamily/Winged helix DNA-binding domain"/>
    <property type="match status" value="1"/>
</dbReference>
<keyword evidence="2" id="KW-0805">Transcription regulation</keyword>
<dbReference type="Pfam" id="PF03466">
    <property type="entry name" value="LysR_substrate"/>
    <property type="match status" value="1"/>
</dbReference>
<organism evidence="6 7">
    <name type="scientific">Caulobacter vibrioides (strain NA1000 / CB15N)</name>
    <name type="common">Caulobacter crescentus</name>
    <dbReference type="NCBI Taxonomy" id="565050"/>
    <lineage>
        <taxon>Bacteria</taxon>
        <taxon>Pseudomonadati</taxon>
        <taxon>Pseudomonadota</taxon>
        <taxon>Alphaproteobacteria</taxon>
        <taxon>Caulobacterales</taxon>
        <taxon>Caulobacteraceae</taxon>
        <taxon>Caulobacter</taxon>
    </lineage>
</organism>
<keyword evidence="7" id="KW-1185">Reference proteome</keyword>
<dbReference type="SUPFAM" id="SSF53850">
    <property type="entry name" value="Periplasmic binding protein-like II"/>
    <property type="match status" value="1"/>
</dbReference>
<dbReference type="InterPro" id="IPR005119">
    <property type="entry name" value="LysR_subst-bd"/>
</dbReference>
<dbReference type="RefSeq" id="WP_010920420.1">
    <property type="nucleotide sequence ID" value="NC_011916.1"/>
</dbReference>
<gene>
    <name evidence="6" type="ordered locus">CCNA_02647</name>
</gene>
<dbReference type="KEGG" id="ccs:CCNA_02647"/>
<evidence type="ECO:0000256" key="4">
    <source>
        <dbReference type="ARBA" id="ARBA00023163"/>
    </source>
</evidence>
<dbReference type="HOGENOM" id="CLU_039613_37_1_5"/>
<dbReference type="PANTHER" id="PTHR30537">
    <property type="entry name" value="HTH-TYPE TRANSCRIPTIONAL REGULATOR"/>
    <property type="match status" value="1"/>
</dbReference>
<keyword evidence="3" id="KW-0238">DNA-binding</keyword>
<dbReference type="GO" id="GO:0003700">
    <property type="term" value="F:DNA-binding transcription factor activity"/>
    <property type="evidence" value="ECO:0007669"/>
    <property type="project" value="InterPro"/>
</dbReference>
<dbReference type="InterPro" id="IPR058163">
    <property type="entry name" value="LysR-type_TF_proteobact-type"/>
</dbReference>
<name>A0A0H3CB49_CAUVN</name>
<feature type="domain" description="HTH lysR-type" evidence="5">
    <location>
        <begin position="6"/>
        <end position="63"/>
    </location>
</feature>
<reference evidence="6 7" key="1">
    <citation type="journal article" date="2010" name="J. Bacteriol.">
        <title>The genetic basis of laboratory adaptation in Caulobacter crescentus.</title>
        <authorList>
            <person name="Marks M.E."/>
            <person name="Castro-Rojas C.M."/>
            <person name="Teiling C."/>
            <person name="Du L."/>
            <person name="Kapatral V."/>
            <person name="Walunas T.L."/>
            <person name="Crosson S."/>
        </authorList>
    </citation>
    <scope>NUCLEOTIDE SEQUENCE [LARGE SCALE GENOMIC DNA]</scope>
    <source>
        <strain evidence="7">NA1000 / CB15N</strain>
    </source>
</reference>
<dbReference type="GO" id="GO:0043565">
    <property type="term" value="F:sequence-specific DNA binding"/>
    <property type="evidence" value="ECO:0007669"/>
    <property type="project" value="TreeGrafter"/>
</dbReference>
<evidence type="ECO:0000313" key="6">
    <source>
        <dbReference type="EMBL" id="ACL96112.1"/>
    </source>
</evidence>
<evidence type="ECO:0000256" key="2">
    <source>
        <dbReference type="ARBA" id="ARBA00023015"/>
    </source>
</evidence>
<sequence>MKRDAPSFAALRTFAAAARRQSFRDAGLELGLTPSAVSHQVRAVEAWVGAPLFVRQVRQVRLTPLGETLSARLSQAFFDIDTALGQAKRQSVSTRLRIAALPLFTNVWLVPRLARFEALHPDLSLSIDTDARVVDLEKGEADVAIRNVAAVTPGLFGRKLLDLRATPLCTPEVAQAVRAPTDLAGANVIDLSVGRAGWPEWFEAAGCKGLKPGRTLTFDNVPSAIDAAAQGRGVLLGLLPLVLDAPNANQLVAPLKHPPVDAGAYFVVSRKEDRASATVQAFMLWLIQEMRSDIPRLRRLERERLR</sequence>
<dbReference type="Gene3D" id="3.40.190.10">
    <property type="entry name" value="Periplasmic binding protein-like II"/>
    <property type="match status" value="2"/>
</dbReference>
<evidence type="ECO:0000313" key="7">
    <source>
        <dbReference type="Proteomes" id="UP000001364"/>
    </source>
</evidence>
<dbReference type="GeneID" id="7332750"/>
<dbReference type="PROSITE" id="PS50931">
    <property type="entry name" value="HTH_LYSR"/>
    <property type="match status" value="1"/>
</dbReference>
<dbReference type="Proteomes" id="UP000001364">
    <property type="component" value="Chromosome"/>
</dbReference>
<dbReference type="Pfam" id="PF00126">
    <property type="entry name" value="HTH_1"/>
    <property type="match status" value="1"/>
</dbReference>
<evidence type="ECO:0000256" key="1">
    <source>
        <dbReference type="ARBA" id="ARBA00009437"/>
    </source>
</evidence>
<dbReference type="PATRIC" id="fig|565050.3.peg.2595"/>